<name>A0A7C6AEF4_UNCW3</name>
<dbReference type="InterPro" id="IPR036890">
    <property type="entry name" value="HATPase_C_sf"/>
</dbReference>
<dbReference type="Gene3D" id="3.30.565.10">
    <property type="entry name" value="Histidine kinase-like ATPase, C-terminal domain"/>
    <property type="match status" value="1"/>
</dbReference>
<dbReference type="Pfam" id="PF13581">
    <property type="entry name" value="HATPase_c_2"/>
    <property type="match status" value="1"/>
</dbReference>
<organism evidence="2">
    <name type="scientific">candidate division WOR-3 bacterium</name>
    <dbReference type="NCBI Taxonomy" id="2052148"/>
    <lineage>
        <taxon>Bacteria</taxon>
        <taxon>Bacteria division WOR-3</taxon>
    </lineage>
</organism>
<reference evidence="2" key="1">
    <citation type="journal article" date="2020" name="mSystems">
        <title>Genome- and Community-Level Interaction Insights into Carbon Utilization and Element Cycling Functions of Hydrothermarchaeota in Hydrothermal Sediment.</title>
        <authorList>
            <person name="Zhou Z."/>
            <person name="Liu Y."/>
            <person name="Xu W."/>
            <person name="Pan J."/>
            <person name="Luo Z.H."/>
            <person name="Li M."/>
        </authorList>
    </citation>
    <scope>NUCLEOTIDE SEQUENCE [LARGE SCALE GENOMIC DNA]</scope>
    <source>
        <strain evidence="2">SpSt-783</strain>
    </source>
</reference>
<evidence type="ECO:0000259" key="1">
    <source>
        <dbReference type="Pfam" id="PF13581"/>
    </source>
</evidence>
<evidence type="ECO:0000313" key="2">
    <source>
        <dbReference type="EMBL" id="HHS62031.1"/>
    </source>
</evidence>
<dbReference type="InterPro" id="IPR003594">
    <property type="entry name" value="HATPase_dom"/>
</dbReference>
<protein>
    <submittedName>
        <fullName evidence="2">Anti-sigma regulatory factor</fullName>
    </submittedName>
</protein>
<sequence>MEQETILQEEFEIAGGDFVNGGVASCRIKNILKEIGVDANILRRVAIASYEAEMNVVMYAKKGIMKLILTPNKVIIKVDDEGPGIPDIELAMQPGYSTATPEMREMGFGAGMGLPNIKKNADVFNINSTVNKGTNLEIIINLNNKNE</sequence>
<gene>
    <name evidence="2" type="ORF">ENV70_00240</name>
</gene>
<dbReference type="SUPFAM" id="SSF55874">
    <property type="entry name" value="ATPase domain of HSP90 chaperone/DNA topoisomerase II/histidine kinase"/>
    <property type="match status" value="1"/>
</dbReference>
<dbReference type="EMBL" id="DTHJ01000005">
    <property type="protein sequence ID" value="HHS62031.1"/>
    <property type="molecule type" value="Genomic_DNA"/>
</dbReference>
<feature type="domain" description="Histidine kinase/HSP90-like ATPase" evidence="1">
    <location>
        <begin position="28"/>
        <end position="139"/>
    </location>
</feature>
<accession>A0A7C6AEF4</accession>
<comment type="caution">
    <text evidence="2">The sequence shown here is derived from an EMBL/GenBank/DDBJ whole genome shotgun (WGS) entry which is preliminary data.</text>
</comment>
<proteinExistence type="predicted"/>
<dbReference type="AlphaFoldDB" id="A0A7C6AEF4"/>